<reference evidence="3" key="2">
    <citation type="submission" date="2015-07" db="EMBL/GenBank/DDBJ databases">
        <title>MeaNS - Measles Nucleotide Surveillance Program.</title>
        <authorList>
            <person name="Tran T."/>
            <person name="Druce J."/>
        </authorList>
    </citation>
    <scope>NUCLEOTIDE SEQUENCE</scope>
    <source>
        <strain evidence="3">DSM 9887</strain>
    </source>
</reference>
<evidence type="ECO:0000256" key="1">
    <source>
        <dbReference type="SAM" id="Phobius"/>
    </source>
</evidence>
<dbReference type="OrthoDB" id="2455973at2"/>
<evidence type="ECO:0000313" key="5">
    <source>
        <dbReference type="Proteomes" id="UP000319578"/>
    </source>
</evidence>
<keyword evidence="1" id="KW-0472">Membrane</keyword>
<dbReference type="AlphaFoldDB" id="A0A0K9Z174"/>
<dbReference type="RefSeq" id="WP_049737028.1">
    <property type="nucleotide sequence ID" value="NZ_BJON01000039.1"/>
</dbReference>
<dbReference type="EMBL" id="LGIQ01000004">
    <property type="protein sequence ID" value="KNB74215.1"/>
    <property type="molecule type" value="Genomic_DNA"/>
</dbReference>
<reference evidence="2 5" key="3">
    <citation type="submission" date="2019-06" db="EMBL/GenBank/DDBJ databases">
        <title>Whole genome shotgun sequence of Brevibacillus reuszeri NBRC 15719.</title>
        <authorList>
            <person name="Hosoyama A."/>
            <person name="Uohara A."/>
            <person name="Ohji S."/>
            <person name="Ichikawa N."/>
        </authorList>
    </citation>
    <scope>NUCLEOTIDE SEQUENCE [LARGE SCALE GENOMIC DNA]</scope>
    <source>
        <strain evidence="2 5">NBRC 15719</strain>
    </source>
</reference>
<evidence type="ECO:0000313" key="4">
    <source>
        <dbReference type="Proteomes" id="UP000036834"/>
    </source>
</evidence>
<dbReference type="Proteomes" id="UP000319578">
    <property type="component" value="Unassembled WGS sequence"/>
</dbReference>
<dbReference type="EMBL" id="BJON01000039">
    <property type="protein sequence ID" value="GED72995.1"/>
    <property type="molecule type" value="Genomic_DNA"/>
</dbReference>
<comment type="caution">
    <text evidence="3">The sequence shown here is derived from an EMBL/GenBank/DDBJ whole genome shotgun (WGS) entry which is preliminary data.</text>
</comment>
<accession>A0A0K9Z174</accession>
<keyword evidence="1" id="KW-1133">Transmembrane helix</keyword>
<name>A0A0K9Z174_9BACL</name>
<feature type="transmembrane region" description="Helical" evidence="1">
    <location>
        <begin position="6"/>
        <end position="30"/>
    </location>
</feature>
<sequence length="76" mass="8649">MELSALTGILGLLGLIVPIALVVLVIYFILKTIKGFEKRANEKLMLERENTLTLQKRVDELNERLVSVEKILKEVE</sequence>
<proteinExistence type="predicted"/>
<dbReference type="PATRIC" id="fig|54915.3.peg.6046"/>
<dbReference type="Proteomes" id="UP000036834">
    <property type="component" value="Unassembled WGS sequence"/>
</dbReference>
<evidence type="ECO:0000313" key="3">
    <source>
        <dbReference type="EMBL" id="KNB74215.1"/>
    </source>
</evidence>
<reference evidence="4" key="1">
    <citation type="submission" date="2015-07" db="EMBL/GenBank/DDBJ databases">
        <title>Genome sequencing project for genomic taxonomy and phylogenomics of Bacillus-like bacteria.</title>
        <authorList>
            <person name="Liu B."/>
            <person name="Wang J."/>
            <person name="Zhu Y."/>
            <person name="Liu G."/>
            <person name="Chen Q."/>
            <person name="Chen Z."/>
            <person name="Lan J."/>
            <person name="Che J."/>
            <person name="Ge C."/>
            <person name="Shi H."/>
            <person name="Pan Z."/>
            <person name="Liu X."/>
        </authorList>
    </citation>
    <scope>NUCLEOTIDE SEQUENCE [LARGE SCALE GENOMIC DNA]</scope>
    <source>
        <strain evidence="4">DSM 9887</strain>
    </source>
</reference>
<keyword evidence="1" id="KW-0812">Transmembrane</keyword>
<evidence type="ECO:0000313" key="2">
    <source>
        <dbReference type="EMBL" id="GED72995.1"/>
    </source>
</evidence>
<protein>
    <submittedName>
        <fullName evidence="3">Uncharacterized protein</fullName>
    </submittedName>
</protein>
<keyword evidence="5" id="KW-1185">Reference proteome</keyword>
<gene>
    <name evidence="3" type="ORF">ADS79_03380</name>
    <name evidence="2" type="ORF">BRE01_66970</name>
</gene>
<organism evidence="3 4">
    <name type="scientific">Brevibacillus reuszeri</name>
    <dbReference type="NCBI Taxonomy" id="54915"/>
    <lineage>
        <taxon>Bacteria</taxon>
        <taxon>Bacillati</taxon>
        <taxon>Bacillota</taxon>
        <taxon>Bacilli</taxon>
        <taxon>Bacillales</taxon>
        <taxon>Paenibacillaceae</taxon>
        <taxon>Brevibacillus</taxon>
    </lineage>
</organism>